<name>A0ABP8HTG9_9BACT</name>
<sequence>MYRNAPLPATLIRVTLSLLPVLAVWSMCGCTGGGGLTRRQLDSIELEKETFSIFVKDSGTNVREATREAILLVDSADRSTLAYQTCSAWLARKGVDTAAFKLAWAGERRRSTDSLRKEAEQRLAAGAR</sequence>
<evidence type="ECO:0008006" key="3">
    <source>
        <dbReference type="Google" id="ProtNLM"/>
    </source>
</evidence>
<protein>
    <recommendedName>
        <fullName evidence="3">DUF4398 domain-containing protein</fullName>
    </recommendedName>
</protein>
<dbReference type="Proteomes" id="UP001501725">
    <property type="component" value="Unassembled WGS sequence"/>
</dbReference>
<keyword evidence="2" id="KW-1185">Reference proteome</keyword>
<comment type="caution">
    <text evidence="1">The sequence shown here is derived from an EMBL/GenBank/DDBJ whole genome shotgun (WGS) entry which is preliminary data.</text>
</comment>
<evidence type="ECO:0000313" key="1">
    <source>
        <dbReference type="EMBL" id="GAA4344199.1"/>
    </source>
</evidence>
<evidence type="ECO:0000313" key="2">
    <source>
        <dbReference type="Proteomes" id="UP001501725"/>
    </source>
</evidence>
<dbReference type="EMBL" id="BAABGY010000018">
    <property type="protein sequence ID" value="GAA4344199.1"/>
    <property type="molecule type" value="Genomic_DNA"/>
</dbReference>
<dbReference type="RefSeq" id="WP_345258292.1">
    <property type="nucleotide sequence ID" value="NZ_BAABGY010000018.1"/>
</dbReference>
<accession>A0ABP8HTG9</accession>
<proteinExistence type="predicted"/>
<organism evidence="1 2">
    <name type="scientific">Flaviaesturariibacter amylovorans</name>
    <dbReference type="NCBI Taxonomy" id="1084520"/>
    <lineage>
        <taxon>Bacteria</taxon>
        <taxon>Pseudomonadati</taxon>
        <taxon>Bacteroidota</taxon>
        <taxon>Chitinophagia</taxon>
        <taxon>Chitinophagales</taxon>
        <taxon>Chitinophagaceae</taxon>
        <taxon>Flaviaestuariibacter</taxon>
    </lineage>
</organism>
<gene>
    <name evidence="1" type="ORF">GCM10023184_45230</name>
</gene>
<dbReference type="PROSITE" id="PS51257">
    <property type="entry name" value="PROKAR_LIPOPROTEIN"/>
    <property type="match status" value="1"/>
</dbReference>
<reference evidence="2" key="1">
    <citation type="journal article" date="2019" name="Int. J. Syst. Evol. Microbiol.">
        <title>The Global Catalogue of Microorganisms (GCM) 10K type strain sequencing project: providing services to taxonomists for standard genome sequencing and annotation.</title>
        <authorList>
            <consortium name="The Broad Institute Genomics Platform"/>
            <consortium name="The Broad Institute Genome Sequencing Center for Infectious Disease"/>
            <person name="Wu L."/>
            <person name="Ma J."/>
        </authorList>
    </citation>
    <scope>NUCLEOTIDE SEQUENCE [LARGE SCALE GENOMIC DNA]</scope>
    <source>
        <strain evidence="2">JCM 17919</strain>
    </source>
</reference>